<comment type="caution">
    <text evidence="3">The sequence shown here is derived from an EMBL/GenBank/DDBJ whole genome shotgun (WGS) entry which is preliminary data.</text>
</comment>
<evidence type="ECO:0000256" key="2">
    <source>
        <dbReference type="SAM" id="Phobius"/>
    </source>
</evidence>
<proteinExistence type="predicted"/>
<feature type="compositionally biased region" description="Basic residues" evidence="1">
    <location>
        <begin position="425"/>
        <end position="435"/>
    </location>
</feature>
<feature type="region of interest" description="Disordered" evidence="1">
    <location>
        <begin position="297"/>
        <end position="364"/>
    </location>
</feature>
<dbReference type="EMBL" id="JABBWD010000186">
    <property type="protein sequence ID" value="KAG1762987.1"/>
    <property type="molecule type" value="Genomic_DNA"/>
</dbReference>
<protein>
    <submittedName>
        <fullName evidence="3">Uncharacterized protein</fullName>
    </submittedName>
</protein>
<feature type="region of interest" description="Disordered" evidence="1">
    <location>
        <begin position="199"/>
        <end position="276"/>
    </location>
</feature>
<keyword evidence="4" id="KW-1185">Reference proteome</keyword>
<feature type="compositionally biased region" description="Polar residues" evidence="1">
    <location>
        <begin position="350"/>
        <end position="364"/>
    </location>
</feature>
<sequence length="671" mass="69860">MSSSLGSSSSIANSGTTGTESSSIVSTSASTHSSLSADPSSSSGTAFVFSSSPVSIPGSTITQFPTTLIISTTGVDNTLATTPWTSTLILTSVVSGHPTTTWTTSTSGVLSTAVVDTTRNRLSRSPGSIAGLTIGVLGAIAFAVLWLFCARRRQRKLSRDASAIPPWAPGGPLEAEVDMEERYAGILAALSAGMGAGRNAQIEGDTSGEVSGELAMPHASSPTLPQYSLPGENNDDLHVFPLSPPPPPSAYSAPPPPSAYIPHASNGSRRRSSPGPDASAWFGGYSVAPAPSAASHYSHSTTHFLTRTETGTRTRTGSEEPLLTRAGSGSSYLDSGNKVRLGSAFGSPEGSMNSHNLTPTSPSSGMLSATTSFDVLRSISSQGALQSTSSHGYEFGFGSTSSGTGSHRGPALGLAISAAPMSYKSRRVTRWKKGKRESTGSSITASASASGSVDERPAGVRAFLGRLRRGNTPSPKADSSRELPRDIESAGAAEKMNAHRPNTTSQTFSAFVSPATPEPASVPTSPRFVLSNPDPRHPSPYIHVDVAEHVDGLQPPSWPWLPVQATSSTAPTDESRLTTADGLLDPRLRDPVEGRSNSSLRDFEDYSRPIGGLINNRMLSTTTFGTIDTQDFDNGTGVQNREDDQQEDAAMATETPRASWIIDGGADVHAH</sequence>
<dbReference type="OrthoDB" id="3039272at2759"/>
<name>A0A9P6ZFJ0_9AGAM</name>
<organism evidence="3 4">
    <name type="scientific">Suillus placidus</name>
    <dbReference type="NCBI Taxonomy" id="48579"/>
    <lineage>
        <taxon>Eukaryota</taxon>
        <taxon>Fungi</taxon>
        <taxon>Dikarya</taxon>
        <taxon>Basidiomycota</taxon>
        <taxon>Agaricomycotina</taxon>
        <taxon>Agaricomycetes</taxon>
        <taxon>Agaricomycetidae</taxon>
        <taxon>Boletales</taxon>
        <taxon>Suillineae</taxon>
        <taxon>Suillaceae</taxon>
        <taxon>Suillus</taxon>
    </lineage>
</organism>
<dbReference type="Proteomes" id="UP000714275">
    <property type="component" value="Unassembled WGS sequence"/>
</dbReference>
<feature type="compositionally biased region" description="Pro residues" evidence="1">
    <location>
        <begin position="242"/>
        <end position="259"/>
    </location>
</feature>
<keyword evidence="2" id="KW-0472">Membrane</keyword>
<evidence type="ECO:0000313" key="4">
    <source>
        <dbReference type="Proteomes" id="UP000714275"/>
    </source>
</evidence>
<reference evidence="3" key="1">
    <citation type="journal article" date="2020" name="New Phytol.">
        <title>Comparative genomics reveals dynamic genome evolution in host specialist ectomycorrhizal fungi.</title>
        <authorList>
            <person name="Lofgren L.A."/>
            <person name="Nguyen N.H."/>
            <person name="Vilgalys R."/>
            <person name="Ruytinx J."/>
            <person name="Liao H.L."/>
            <person name="Branco S."/>
            <person name="Kuo A."/>
            <person name="LaButti K."/>
            <person name="Lipzen A."/>
            <person name="Andreopoulos W."/>
            <person name="Pangilinan J."/>
            <person name="Riley R."/>
            <person name="Hundley H."/>
            <person name="Na H."/>
            <person name="Barry K."/>
            <person name="Grigoriev I.V."/>
            <person name="Stajich J.E."/>
            <person name="Kennedy P.G."/>
        </authorList>
    </citation>
    <scope>NUCLEOTIDE SEQUENCE</scope>
    <source>
        <strain evidence="3">DOB743</strain>
    </source>
</reference>
<feature type="compositionally biased region" description="Low complexity" evidence="1">
    <location>
        <begin position="439"/>
        <end position="452"/>
    </location>
</feature>
<feature type="region of interest" description="Disordered" evidence="1">
    <location>
        <begin position="509"/>
        <end position="533"/>
    </location>
</feature>
<feature type="region of interest" description="Disordered" evidence="1">
    <location>
        <begin position="564"/>
        <end position="600"/>
    </location>
</feature>
<dbReference type="AlphaFoldDB" id="A0A9P6ZFJ0"/>
<feature type="region of interest" description="Disordered" evidence="1">
    <location>
        <begin position="425"/>
        <end position="457"/>
    </location>
</feature>
<feature type="region of interest" description="Disordered" evidence="1">
    <location>
        <begin position="628"/>
        <end position="648"/>
    </location>
</feature>
<keyword evidence="2" id="KW-0812">Transmembrane</keyword>
<evidence type="ECO:0000313" key="3">
    <source>
        <dbReference type="EMBL" id="KAG1762987.1"/>
    </source>
</evidence>
<feature type="region of interest" description="Disordered" evidence="1">
    <location>
        <begin position="1"/>
        <end position="40"/>
    </location>
</feature>
<feature type="transmembrane region" description="Helical" evidence="2">
    <location>
        <begin position="129"/>
        <end position="149"/>
    </location>
</feature>
<feature type="compositionally biased region" description="Low complexity" evidence="1">
    <location>
        <begin position="297"/>
        <end position="309"/>
    </location>
</feature>
<feature type="compositionally biased region" description="Polar residues" evidence="1">
    <location>
        <begin position="628"/>
        <end position="639"/>
    </location>
</feature>
<accession>A0A9P6ZFJ0</accession>
<feature type="compositionally biased region" description="Basic and acidic residues" evidence="1">
    <location>
        <begin position="584"/>
        <end position="593"/>
    </location>
</feature>
<keyword evidence="2" id="KW-1133">Transmembrane helix</keyword>
<evidence type="ECO:0000256" key="1">
    <source>
        <dbReference type="SAM" id="MobiDB-lite"/>
    </source>
</evidence>
<gene>
    <name evidence="3" type="ORF">EV702DRAFT_1159821</name>
</gene>